<dbReference type="PANTHER" id="PTHR35527:SF2">
    <property type="entry name" value="HYDROLASE"/>
    <property type="match status" value="1"/>
</dbReference>
<dbReference type="InterPro" id="IPR029132">
    <property type="entry name" value="CBAH/NAAA_C"/>
</dbReference>
<evidence type="ECO:0000256" key="2">
    <source>
        <dbReference type="ARBA" id="ARBA00022801"/>
    </source>
</evidence>
<proteinExistence type="inferred from homology"/>
<gene>
    <name evidence="4" type="ORF">H9826_03275</name>
</gene>
<keyword evidence="2 4" id="KW-0378">Hydrolase</keyword>
<dbReference type="AlphaFoldDB" id="A0A9D2CDW5"/>
<reference evidence="4" key="2">
    <citation type="submission" date="2021-04" db="EMBL/GenBank/DDBJ databases">
        <authorList>
            <person name="Gilroy R."/>
        </authorList>
    </citation>
    <scope>NUCLEOTIDE SEQUENCE</scope>
    <source>
        <strain evidence="4">CHK33-7979</strain>
    </source>
</reference>
<comment type="caution">
    <text evidence="4">The sequence shown here is derived from an EMBL/GenBank/DDBJ whole genome shotgun (WGS) entry which is preliminary data.</text>
</comment>
<dbReference type="Proteomes" id="UP000886824">
    <property type="component" value="Unassembled WGS sequence"/>
</dbReference>
<dbReference type="GO" id="GO:0016787">
    <property type="term" value="F:hydrolase activity"/>
    <property type="evidence" value="ECO:0007669"/>
    <property type="project" value="UniProtKB-KW"/>
</dbReference>
<dbReference type="InterPro" id="IPR052193">
    <property type="entry name" value="Peptidase_C59"/>
</dbReference>
<dbReference type="InterPro" id="IPR029055">
    <property type="entry name" value="Ntn_hydrolases_N"/>
</dbReference>
<dbReference type="Pfam" id="PF02275">
    <property type="entry name" value="CBAH"/>
    <property type="match status" value="1"/>
</dbReference>
<evidence type="ECO:0000313" key="4">
    <source>
        <dbReference type="EMBL" id="HIY72988.1"/>
    </source>
</evidence>
<feature type="domain" description="Choloylglycine hydrolase/NAAA C-terminal" evidence="3">
    <location>
        <begin position="15"/>
        <end position="334"/>
    </location>
</feature>
<dbReference type="PANTHER" id="PTHR35527">
    <property type="entry name" value="CHOLOYLGLYCINE HYDROLASE"/>
    <property type="match status" value="1"/>
</dbReference>
<comment type="similarity">
    <text evidence="1">Belongs to the peptidase C59 family.</text>
</comment>
<name>A0A9D2CDW5_9FIRM</name>
<organism evidence="4 5">
    <name type="scientific">Candidatus Intestinimonas merdavium</name>
    <dbReference type="NCBI Taxonomy" id="2838622"/>
    <lineage>
        <taxon>Bacteria</taxon>
        <taxon>Bacillati</taxon>
        <taxon>Bacillota</taxon>
        <taxon>Clostridia</taxon>
        <taxon>Eubacteriales</taxon>
        <taxon>Intestinimonas</taxon>
    </lineage>
</organism>
<protein>
    <submittedName>
        <fullName evidence="4">Linear amide C-N hydrolase</fullName>
    </submittedName>
</protein>
<evidence type="ECO:0000259" key="3">
    <source>
        <dbReference type="Pfam" id="PF02275"/>
    </source>
</evidence>
<dbReference type="SUPFAM" id="SSF56235">
    <property type="entry name" value="N-terminal nucleophile aminohydrolases (Ntn hydrolases)"/>
    <property type="match status" value="1"/>
</dbReference>
<evidence type="ECO:0000256" key="1">
    <source>
        <dbReference type="ARBA" id="ARBA00006625"/>
    </source>
</evidence>
<accession>A0A9D2CDW5</accession>
<evidence type="ECO:0000313" key="5">
    <source>
        <dbReference type="Proteomes" id="UP000886824"/>
    </source>
</evidence>
<reference evidence="4" key="1">
    <citation type="journal article" date="2021" name="PeerJ">
        <title>Extensive microbial diversity within the chicken gut microbiome revealed by metagenomics and culture.</title>
        <authorList>
            <person name="Gilroy R."/>
            <person name="Ravi A."/>
            <person name="Getino M."/>
            <person name="Pursley I."/>
            <person name="Horton D.L."/>
            <person name="Alikhan N.F."/>
            <person name="Baker D."/>
            <person name="Gharbi K."/>
            <person name="Hall N."/>
            <person name="Watson M."/>
            <person name="Adriaenssens E.M."/>
            <person name="Foster-Nyarko E."/>
            <person name="Jarju S."/>
            <person name="Secka A."/>
            <person name="Antonio M."/>
            <person name="Oren A."/>
            <person name="Chaudhuri R.R."/>
            <person name="La Ragione R."/>
            <person name="Hildebrand F."/>
            <person name="Pallen M.J."/>
        </authorList>
    </citation>
    <scope>NUCLEOTIDE SEQUENCE</scope>
    <source>
        <strain evidence="4">CHK33-7979</strain>
    </source>
</reference>
<dbReference type="Gene3D" id="3.60.60.10">
    <property type="entry name" value="Penicillin V Acylase, Chain A"/>
    <property type="match status" value="1"/>
</dbReference>
<dbReference type="EMBL" id="DXCX01000033">
    <property type="protein sequence ID" value="HIY72988.1"/>
    <property type="molecule type" value="Genomic_DNA"/>
</dbReference>
<sequence length="361" mass="39721">MACFTGSTPPPEAGCSALAWHTGDGKSLWGRNYDFDRLAEGARILVLPRGTPYRLLWAGDSGGKDHTAAVLYACAGTGLLLGPAPVLYEGLNEAGLMGGQLYYRGFAHYGEGPAAGARPIQPPFLVLHLLAQCATVEEAVRCLEKELRLVPLPLLGTVPPLHWSFSDRTGESIVVEPDREGLHIYRNTLGVMTNSPGYPWHRLNLLNYAGLRDLDHPGTPLAKELEQCFSGSGAQGLPGDWSSPSRFVRLAFLRAFAPTGEGEASGVARMFRLLQSAAFPLGAVRVSHQSPVTELDTHTVPYDYTVYTSVCCAQSRRFYWTTYENQRIRYLELEPLLERPAPLQFPLYQTPDFLPVTDLFR</sequence>